<comment type="function">
    <text evidence="2">One of several proteins that assist in the late maturation steps of the functional core of the 30S ribosomal subunit. Associates with free 30S ribosomal subunits (but not with 30S subunits that are part of 70S ribosomes or polysomes). Required for efficient processing of 16S rRNA. May interact with the 5'-terminal helix region of 16S rRNA.</text>
</comment>
<dbReference type="PROSITE" id="PS01319">
    <property type="entry name" value="RBFA"/>
    <property type="match status" value="1"/>
</dbReference>
<evidence type="ECO:0000256" key="1">
    <source>
        <dbReference type="ARBA" id="ARBA00022517"/>
    </source>
</evidence>
<dbReference type="Proteomes" id="UP000748308">
    <property type="component" value="Unassembled WGS sequence"/>
</dbReference>
<dbReference type="InterPro" id="IPR015946">
    <property type="entry name" value="KH_dom-like_a/b"/>
</dbReference>
<dbReference type="NCBIfam" id="TIGR00082">
    <property type="entry name" value="rbfA"/>
    <property type="match status" value="1"/>
</dbReference>
<comment type="subunit">
    <text evidence="2">Monomer. Binds 30S ribosomal subunits, but not 50S ribosomal subunits or 70S ribosomes.</text>
</comment>
<dbReference type="GO" id="GO:0030490">
    <property type="term" value="P:maturation of SSU-rRNA"/>
    <property type="evidence" value="ECO:0007669"/>
    <property type="project" value="UniProtKB-UniRule"/>
</dbReference>
<evidence type="ECO:0000256" key="2">
    <source>
        <dbReference type="HAMAP-Rule" id="MF_00003"/>
    </source>
</evidence>
<dbReference type="EMBL" id="VGIY01000148">
    <property type="protein sequence ID" value="MBM3317586.1"/>
    <property type="molecule type" value="Genomic_DNA"/>
</dbReference>
<dbReference type="GO" id="GO:0043024">
    <property type="term" value="F:ribosomal small subunit binding"/>
    <property type="evidence" value="ECO:0007669"/>
    <property type="project" value="TreeGrafter"/>
</dbReference>
<keyword evidence="1 2" id="KW-0690">Ribosome biogenesis</keyword>
<organism evidence="3 4">
    <name type="scientific">Eiseniibacteriota bacterium</name>
    <dbReference type="NCBI Taxonomy" id="2212470"/>
    <lineage>
        <taxon>Bacteria</taxon>
        <taxon>Candidatus Eiseniibacteriota</taxon>
    </lineage>
</organism>
<dbReference type="GO" id="GO:0005829">
    <property type="term" value="C:cytosol"/>
    <property type="evidence" value="ECO:0007669"/>
    <property type="project" value="TreeGrafter"/>
</dbReference>
<dbReference type="InterPro" id="IPR023799">
    <property type="entry name" value="RbfA_dom_sf"/>
</dbReference>
<dbReference type="Pfam" id="PF02033">
    <property type="entry name" value="RBFA"/>
    <property type="match status" value="1"/>
</dbReference>
<comment type="similarity">
    <text evidence="2">Belongs to the RbfA family.</text>
</comment>
<dbReference type="InterPro" id="IPR000238">
    <property type="entry name" value="RbfA"/>
</dbReference>
<dbReference type="HAMAP" id="MF_00003">
    <property type="entry name" value="RbfA"/>
    <property type="match status" value="1"/>
</dbReference>
<evidence type="ECO:0000313" key="4">
    <source>
        <dbReference type="Proteomes" id="UP000748308"/>
    </source>
</evidence>
<protein>
    <recommendedName>
        <fullName evidence="2">Ribosome-binding factor A</fullName>
    </recommendedName>
</protein>
<name>A0A937X8F3_UNCEI</name>
<dbReference type="AlphaFoldDB" id="A0A937X8F3"/>
<dbReference type="PANTHER" id="PTHR33515:SF1">
    <property type="entry name" value="RIBOSOME-BINDING FACTOR A, CHLOROPLASTIC-RELATED"/>
    <property type="match status" value="1"/>
</dbReference>
<gene>
    <name evidence="2 3" type="primary">rbfA</name>
    <name evidence="3" type="ORF">FJY75_07005</name>
</gene>
<sequence length="119" mass="13645">MRRERVAEQILHELGDIVQNGIHDPRKGWVTVVRVEMSPDLCYARAFVSVYGDEEAKRAALAVLERAARFVRGEIGRRVRLRQTPEITFLLDQSIEQGQRIQDILRETPIPPPEGEEQA</sequence>
<comment type="caution">
    <text evidence="3">The sequence shown here is derived from an EMBL/GenBank/DDBJ whole genome shotgun (WGS) entry which is preliminary data.</text>
</comment>
<dbReference type="PANTHER" id="PTHR33515">
    <property type="entry name" value="RIBOSOME-BINDING FACTOR A, CHLOROPLASTIC-RELATED"/>
    <property type="match status" value="1"/>
</dbReference>
<dbReference type="Gene3D" id="3.30.300.20">
    <property type="match status" value="1"/>
</dbReference>
<proteinExistence type="inferred from homology"/>
<comment type="subcellular location">
    <subcellularLocation>
        <location evidence="2">Cytoplasm</location>
    </subcellularLocation>
</comment>
<dbReference type="InterPro" id="IPR020053">
    <property type="entry name" value="Ribosome-bd_factorA_CS"/>
</dbReference>
<keyword evidence="2" id="KW-0963">Cytoplasm</keyword>
<accession>A0A937X8F3</accession>
<dbReference type="SUPFAM" id="SSF89919">
    <property type="entry name" value="Ribosome-binding factor A, RbfA"/>
    <property type="match status" value="1"/>
</dbReference>
<reference evidence="3" key="1">
    <citation type="submission" date="2019-03" db="EMBL/GenBank/DDBJ databases">
        <title>Lake Tanganyika Metagenome-Assembled Genomes (MAGs).</title>
        <authorList>
            <person name="Tran P."/>
        </authorList>
    </citation>
    <scope>NUCLEOTIDE SEQUENCE</scope>
    <source>
        <strain evidence="3">M_DeepCast_400m_m2_100</strain>
    </source>
</reference>
<evidence type="ECO:0000313" key="3">
    <source>
        <dbReference type="EMBL" id="MBM3317586.1"/>
    </source>
</evidence>